<protein>
    <submittedName>
        <fullName evidence="2">Uncharacterized protein</fullName>
    </submittedName>
</protein>
<evidence type="ECO:0000256" key="1">
    <source>
        <dbReference type="SAM" id="MobiDB-lite"/>
    </source>
</evidence>
<dbReference type="Proteomes" id="UP001066276">
    <property type="component" value="Chromosome 4_2"/>
</dbReference>
<evidence type="ECO:0000313" key="2">
    <source>
        <dbReference type="EMBL" id="KAJ1162154.1"/>
    </source>
</evidence>
<evidence type="ECO:0000313" key="3">
    <source>
        <dbReference type="Proteomes" id="UP001066276"/>
    </source>
</evidence>
<accession>A0AAV7SES5</accession>
<organism evidence="2 3">
    <name type="scientific">Pleurodeles waltl</name>
    <name type="common">Iberian ribbed newt</name>
    <dbReference type="NCBI Taxonomy" id="8319"/>
    <lineage>
        <taxon>Eukaryota</taxon>
        <taxon>Metazoa</taxon>
        <taxon>Chordata</taxon>
        <taxon>Craniata</taxon>
        <taxon>Vertebrata</taxon>
        <taxon>Euteleostomi</taxon>
        <taxon>Amphibia</taxon>
        <taxon>Batrachia</taxon>
        <taxon>Caudata</taxon>
        <taxon>Salamandroidea</taxon>
        <taxon>Salamandridae</taxon>
        <taxon>Pleurodelinae</taxon>
        <taxon>Pleurodeles</taxon>
    </lineage>
</organism>
<sequence>MLLGAEAIRGPHIVKHESTSCISTHTLIQACNRPLLPSTVPSDSEGLHDSANLNPEGQCVSSNPHLILGAEGQSQRLCAAGSLKLETAEGEGGWTDGRWKMSSIAEDSYDRSREDTTDDGDPEYRLETQTPAPAPWEAPSAHSAHA</sequence>
<comment type="caution">
    <text evidence="2">The sequence shown here is derived from an EMBL/GenBank/DDBJ whole genome shotgun (WGS) entry which is preliminary data.</text>
</comment>
<feature type="region of interest" description="Disordered" evidence="1">
    <location>
        <begin position="87"/>
        <end position="146"/>
    </location>
</feature>
<proteinExistence type="predicted"/>
<dbReference type="AlphaFoldDB" id="A0AAV7SES5"/>
<keyword evidence="3" id="KW-1185">Reference proteome</keyword>
<reference evidence="2" key="1">
    <citation type="journal article" date="2022" name="bioRxiv">
        <title>Sequencing and chromosome-scale assembly of the giantPleurodeles waltlgenome.</title>
        <authorList>
            <person name="Brown T."/>
            <person name="Elewa A."/>
            <person name="Iarovenko S."/>
            <person name="Subramanian E."/>
            <person name="Araus A.J."/>
            <person name="Petzold A."/>
            <person name="Susuki M."/>
            <person name="Suzuki K.-i.T."/>
            <person name="Hayashi T."/>
            <person name="Toyoda A."/>
            <person name="Oliveira C."/>
            <person name="Osipova E."/>
            <person name="Leigh N.D."/>
            <person name="Simon A."/>
            <person name="Yun M.H."/>
        </authorList>
    </citation>
    <scope>NUCLEOTIDE SEQUENCE</scope>
    <source>
        <strain evidence="2">20211129_DDA</strain>
        <tissue evidence="2">Liver</tissue>
    </source>
</reference>
<gene>
    <name evidence="2" type="ORF">NDU88_002630</name>
</gene>
<name>A0AAV7SES5_PLEWA</name>
<dbReference type="EMBL" id="JANPWB010000008">
    <property type="protein sequence ID" value="KAJ1162154.1"/>
    <property type="molecule type" value="Genomic_DNA"/>
</dbReference>